<dbReference type="EMBL" id="BNDW01000117">
    <property type="protein sequence ID" value="GHI27341.1"/>
    <property type="molecule type" value="Genomic_DNA"/>
</dbReference>
<dbReference type="CDD" id="cd04301">
    <property type="entry name" value="NAT_SF"/>
    <property type="match status" value="1"/>
</dbReference>
<evidence type="ECO:0000313" key="2">
    <source>
        <dbReference type="EMBL" id="GHI27341.1"/>
    </source>
</evidence>
<dbReference type="Pfam" id="PF00583">
    <property type="entry name" value="Acetyltransf_1"/>
    <property type="match status" value="1"/>
</dbReference>
<comment type="caution">
    <text evidence="2">The sequence shown here is derived from an EMBL/GenBank/DDBJ whole genome shotgun (WGS) entry which is preliminary data.</text>
</comment>
<reference evidence="2" key="1">
    <citation type="submission" date="2024-05" db="EMBL/GenBank/DDBJ databases">
        <title>Whole genome shotgun sequence of Streptomyces hydrogenans NBRC 13475.</title>
        <authorList>
            <person name="Komaki H."/>
            <person name="Tamura T."/>
        </authorList>
    </citation>
    <scope>NUCLEOTIDE SEQUENCE</scope>
    <source>
        <strain evidence="2">NBRC 13475</strain>
    </source>
</reference>
<sequence>MQTEPFVRRYRGSDRAELAEICVRTAHEGGDSSGMYPDPELMPTIFAYPYVELEPEYAFVLDDGAGRAVGYVLGVPDTAGFVKRFRDAWLPGVEGRFPAPEADGGTAADMMAGLLHTPERMVRAELAAYPAHLHIDLLPEWQGRGYGRALMDVLLAALREGGVASVHLCMVRANTGARAFYDRLGFRQLEVADPGPVWYLGRSTAAEGPPGE</sequence>
<dbReference type="InterPro" id="IPR000182">
    <property type="entry name" value="GNAT_dom"/>
</dbReference>
<dbReference type="PROSITE" id="PS51186">
    <property type="entry name" value="GNAT"/>
    <property type="match status" value="1"/>
</dbReference>
<dbReference type="RefSeq" id="WP_190221741.1">
    <property type="nucleotide sequence ID" value="NZ_BNBS01000005.1"/>
</dbReference>
<evidence type="ECO:0000259" key="1">
    <source>
        <dbReference type="PROSITE" id="PS51186"/>
    </source>
</evidence>
<dbReference type="InterPro" id="IPR051822">
    <property type="entry name" value="Glycosyl_Hydrolase_84"/>
</dbReference>
<accession>A0ABQ3PQP6</accession>
<evidence type="ECO:0000313" key="3">
    <source>
        <dbReference type="Proteomes" id="UP001052739"/>
    </source>
</evidence>
<dbReference type="InterPro" id="IPR016181">
    <property type="entry name" value="Acyl_CoA_acyltransferase"/>
</dbReference>
<proteinExistence type="predicted"/>
<organism evidence="2 3">
    <name type="scientific">Streptomyces hydrogenans</name>
    <dbReference type="NCBI Taxonomy" id="1873719"/>
    <lineage>
        <taxon>Bacteria</taxon>
        <taxon>Bacillati</taxon>
        <taxon>Actinomycetota</taxon>
        <taxon>Actinomycetes</taxon>
        <taxon>Kitasatosporales</taxon>
        <taxon>Streptomycetaceae</taxon>
        <taxon>Streptomyces</taxon>
    </lineage>
</organism>
<dbReference type="PANTHER" id="PTHR13170:SF16">
    <property type="entry name" value="PROTEIN O-GLCNACASE"/>
    <property type="match status" value="1"/>
</dbReference>
<dbReference type="Proteomes" id="UP001052739">
    <property type="component" value="Unassembled WGS sequence"/>
</dbReference>
<dbReference type="SUPFAM" id="SSF55729">
    <property type="entry name" value="Acyl-CoA N-acyltransferases (Nat)"/>
    <property type="match status" value="1"/>
</dbReference>
<gene>
    <name evidence="2" type="ORF">Shyd_87120</name>
</gene>
<feature type="domain" description="N-acetyltransferase" evidence="1">
    <location>
        <begin position="5"/>
        <end position="205"/>
    </location>
</feature>
<keyword evidence="3" id="KW-1185">Reference proteome</keyword>
<protein>
    <submittedName>
        <fullName evidence="2">Acetyltransferase</fullName>
    </submittedName>
</protein>
<dbReference type="PANTHER" id="PTHR13170">
    <property type="entry name" value="O-GLCNACASE"/>
    <property type="match status" value="1"/>
</dbReference>
<dbReference type="Gene3D" id="3.40.630.30">
    <property type="match status" value="1"/>
</dbReference>
<name>A0ABQ3PQP6_9ACTN</name>